<feature type="transmembrane region" description="Helical" evidence="7">
    <location>
        <begin position="96"/>
        <end position="114"/>
    </location>
</feature>
<feature type="transmembrane region" description="Helical" evidence="7">
    <location>
        <begin position="25"/>
        <end position="42"/>
    </location>
</feature>
<dbReference type="GO" id="GO:0047184">
    <property type="term" value="F:1-acylglycerophosphocholine O-acyltransferase activity"/>
    <property type="evidence" value="ECO:0007669"/>
    <property type="project" value="TreeGrafter"/>
</dbReference>
<comment type="caution">
    <text evidence="8">The sequence shown here is derived from an EMBL/GenBank/DDBJ whole genome shotgun (WGS) entry which is preliminary data.</text>
</comment>
<sequence length="597" mass="68579">MEWSQINPGHHLDQLALSVGIESGIIKQVVCLFASFPFAFVLKRLPDQNILLKNLYVIGVSAFYLFALLNIFGGFLTLFFASMGSYLITRYIRTPYMPWINFVFCMGHLASSHLKSQFFIDEVYNPDIIDVTGAQMVLVMKLTSFGWSVQDGRNPTDELSTFQKSKIIKKHPNLINFMSYAFFFPSLLTGPSFDYADYDRWIHGQLFSDVPEERKPGRRRKRMIPKNGKVVAWKVIQGLFWAVLFFKGASFVSTDAIFDPKFKSHGFISKAVILYILGVTYRFKYYAAWTISEAGCILCGLGYNGYDKQTGKFKWNAVQNVDPIAFETGQNAHVCLEAWNMNTNKWLKNYVYLRVKHKNRKPGFKSTLFTFVVSAFWHGTRPGYYLSFVCGALFQSCMKIYRKNIRPIFLDNGKKKFAYDVMSWVVTQLSFGFMVQPFMILDFSKSIYCWGSVYFYPLVGVAVTLFLFRGPYSKKVAGFLKQYHVSVPETKQGAKVATTTSASIKNPKLAQILKDKEDYEEFGSLGVPSQELSKEEFDRHMKEVGEMAEDFKEWNTHKRRSSITDGQEVIKDALNEFKKDMVSLMPPKEGENDKKKD</sequence>
<feature type="transmembrane region" description="Helical" evidence="7">
    <location>
        <begin position="230"/>
        <end position="252"/>
    </location>
</feature>
<evidence type="ECO:0000256" key="5">
    <source>
        <dbReference type="ARBA" id="ARBA00023136"/>
    </source>
</evidence>
<dbReference type="GO" id="GO:0030258">
    <property type="term" value="P:lipid modification"/>
    <property type="evidence" value="ECO:0007669"/>
    <property type="project" value="TreeGrafter"/>
</dbReference>
<dbReference type="InterPro" id="IPR049941">
    <property type="entry name" value="LPLAT_7/PORCN-like"/>
</dbReference>
<evidence type="ECO:0000256" key="6">
    <source>
        <dbReference type="ARBA" id="ARBA00023315"/>
    </source>
</evidence>
<dbReference type="InterPro" id="IPR004299">
    <property type="entry name" value="MBOAT_fam"/>
</dbReference>
<feature type="transmembrane region" description="Helical" evidence="7">
    <location>
        <begin position="453"/>
        <end position="472"/>
    </location>
</feature>
<keyword evidence="3 7" id="KW-0812">Transmembrane</keyword>
<reference evidence="8 9" key="1">
    <citation type="journal article" date="2023" name="Elife">
        <title>Identification of key yeast species and microbe-microbe interactions impacting larval growth of Drosophila in the wild.</title>
        <authorList>
            <person name="Mure A."/>
            <person name="Sugiura Y."/>
            <person name="Maeda R."/>
            <person name="Honda K."/>
            <person name="Sakurai N."/>
            <person name="Takahashi Y."/>
            <person name="Watada M."/>
            <person name="Katoh T."/>
            <person name="Gotoh A."/>
            <person name="Gotoh Y."/>
            <person name="Taniguchi I."/>
            <person name="Nakamura K."/>
            <person name="Hayashi T."/>
            <person name="Katayama T."/>
            <person name="Uemura T."/>
            <person name="Hattori Y."/>
        </authorList>
    </citation>
    <scope>NUCLEOTIDE SEQUENCE [LARGE SCALE GENOMIC DNA]</scope>
    <source>
        <strain evidence="8 9">SC-9</strain>
    </source>
</reference>
<dbReference type="Pfam" id="PF03062">
    <property type="entry name" value="MBOAT"/>
    <property type="match status" value="1"/>
</dbReference>
<name>A0AAV5QY66_9ASCO</name>
<keyword evidence="4 7" id="KW-1133">Transmembrane helix</keyword>
<evidence type="ECO:0000313" key="9">
    <source>
        <dbReference type="Proteomes" id="UP001360560"/>
    </source>
</evidence>
<dbReference type="PANTHER" id="PTHR13906:SF4">
    <property type="entry name" value="LYSOPHOSPHOLIPID ACYLTRANSFERASE 6"/>
    <property type="match status" value="1"/>
</dbReference>
<evidence type="ECO:0000256" key="7">
    <source>
        <dbReference type="SAM" id="Phobius"/>
    </source>
</evidence>
<evidence type="ECO:0000256" key="3">
    <source>
        <dbReference type="ARBA" id="ARBA00022692"/>
    </source>
</evidence>
<dbReference type="RefSeq" id="XP_064856060.1">
    <property type="nucleotide sequence ID" value="XM_064999988.1"/>
</dbReference>
<evidence type="ECO:0000256" key="4">
    <source>
        <dbReference type="ARBA" id="ARBA00022989"/>
    </source>
</evidence>
<dbReference type="PANTHER" id="PTHR13906">
    <property type="entry name" value="PORCUPINE"/>
    <property type="match status" value="1"/>
</dbReference>
<comment type="subcellular location">
    <subcellularLocation>
        <location evidence="1">Membrane</location>
        <topology evidence="1">Multi-pass membrane protein</topology>
    </subcellularLocation>
</comment>
<dbReference type="GO" id="GO:0003841">
    <property type="term" value="F:1-acylglycerol-3-phosphate O-acyltransferase activity"/>
    <property type="evidence" value="ECO:0007669"/>
    <property type="project" value="TreeGrafter"/>
</dbReference>
<feature type="transmembrane region" description="Helical" evidence="7">
    <location>
        <begin position="54"/>
        <end position="76"/>
    </location>
</feature>
<keyword evidence="9" id="KW-1185">Reference proteome</keyword>
<dbReference type="GeneID" id="90077053"/>
<evidence type="ECO:0000256" key="1">
    <source>
        <dbReference type="ARBA" id="ARBA00004141"/>
    </source>
</evidence>
<keyword evidence="5 7" id="KW-0472">Membrane</keyword>
<protein>
    <submittedName>
        <fullName evidence="8">Lysophospholipid acyltransferase</fullName>
    </submittedName>
</protein>
<accession>A0AAV5QY66</accession>
<keyword evidence="6 8" id="KW-0012">Acyltransferase</keyword>
<keyword evidence="2" id="KW-0808">Transferase</keyword>
<proteinExistence type="predicted"/>
<dbReference type="Proteomes" id="UP001360560">
    <property type="component" value="Unassembled WGS sequence"/>
</dbReference>
<gene>
    <name evidence="8" type="ORF">DASC09_064040</name>
</gene>
<dbReference type="GO" id="GO:0016020">
    <property type="term" value="C:membrane"/>
    <property type="evidence" value="ECO:0007669"/>
    <property type="project" value="UniProtKB-SubCell"/>
</dbReference>
<dbReference type="GO" id="GO:0046474">
    <property type="term" value="P:glycerophospholipid biosynthetic process"/>
    <property type="evidence" value="ECO:0007669"/>
    <property type="project" value="TreeGrafter"/>
</dbReference>
<evidence type="ECO:0000313" key="8">
    <source>
        <dbReference type="EMBL" id="GMM39065.1"/>
    </source>
</evidence>
<evidence type="ECO:0000256" key="2">
    <source>
        <dbReference type="ARBA" id="ARBA00022679"/>
    </source>
</evidence>
<feature type="transmembrane region" description="Helical" evidence="7">
    <location>
        <begin position="421"/>
        <end position="441"/>
    </location>
</feature>
<dbReference type="GO" id="GO:0005783">
    <property type="term" value="C:endoplasmic reticulum"/>
    <property type="evidence" value="ECO:0007669"/>
    <property type="project" value="TreeGrafter"/>
</dbReference>
<dbReference type="AlphaFoldDB" id="A0AAV5QY66"/>
<dbReference type="EMBL" id="BTFZ01000020">
    <property type="protein sequence ID" value="GMM39065.1"/>
    <property type="molecule type" value="Genomic_DNA"/>
</dbReference>
<organism evidence="8 9">
    <name type="scientific">Saccharomycopsis crataegensis</name>
    <dbReference type="NCBI Taxonomy" id="43959"/>
    <lineage>
        <taxon>Eukaryota</taxon>
        <taxon>Fungi</taxon>
        <taxon>Dikarya</taxon>
        <taxon>Ascomycota</taxon>
        <taxon>Saccharomycotina</taxon>
        <taxon>Saccharomycetes</taxon>
        <taxon>Saccharomycopsidaceae</taxon>
        <taxon>Saccharomycopsis</taxon>
    </lineage>
</organism>